<evidence type="ECO:0000259" key="3">
    <source>
        <dbReference type="Pfam" id="PF14451"/>
    </source>
</evidence>
<evidence type="ECO:0000259" key="2">
    <source>
        <dbReference type="Pfam" id="PF01927"/>
    </source>
</evidence>
<dbReference type="GO" id="GO:0003723">
    <property type="term" value="F:RNA binding"/>
    <property type="evidence" value="ECO:0007669"/>
    <property type="project" value="UniProtKB-KW"/>
</dbReference>
<dbReference type="Proteomes" id="UP000885779">
    <property type="component" value="Unassembled WGS sequence"/>
</dbReference>
<feature type="domain" description="Mut7-C RNAse" evidence="2">
    <location>
        <begin position="98"/>
        <end position="237"/>
    </location>
</feature>
<dbReference type="InterPro" id="IPR012675">
    <property type="entry name" value="Beta-grasp_dom_sf"/>
</dbReference>
<dbReference type="AlphaFoldDB" id="A0A7V4U1X9"/>
<organism evidence="4">
    <name type="scientific">Caldithrix abyssi</name>
    <dbReference type="NCBI Taxonomy" id="187145"/>
    <lineage>
        <taxon>Bacteria</taxon>
        <taxon>Pseudomonadati</taxon>
        <taxon>Calditrichota</taxon>
        <taxon>Calditrichia</taxon>
        <taxon>Calditrichales</taxon>
        <taxon>Calditrichaceae</taxon>
        <taxon>Caldithrix</taxon>
    </lineage>
</organism>
<feature type="domain" description="Ubiquitin Mut7-C" evidence="3">
    <location>
        <begin position="1"/>
        <end position="80"/>
    </location>
</feature>
<dbReference type="Pfam" id="PF14451">
    <property type="entry name" value="Ub-Mut7C"/>
    <property type="match status" value="1"/>
</dbReference>
<keyword evidence="1" id="KW-0694">RNA-binding</keyword>
<dbReference type="InterPro" id="IPR016155">
    <property type="entry name" value="Mopterin_synth/thiamin_S_b"/>
</dbReference>
<dbReference type="PROSITE" id="PS50889">
    <property type="entry name" value="S4"/>
    <property type="match status" value="1"/>
</dbReference>
<reference evidence="4" key="1">
    <citation type="journal article" date="2020" name="mSystems">
        <title>Genome- and Community-Level Interaction Insights into Carbon Utilization and Element Cycling Functions of Hydrothermarchaeota in Hydrothermal Sediment.</title>
        <authorList>
            <person name="Zhou Z."/>
            <person name="Liu Y."/>
            <person name="Xu W."/>
            <person name="Pan J."/>
            <person name="Luo Z.H."/>
            <person name="Li M."/>
        </authorList>
    </citation>
    <scope>NUCLEOTIDE SEQUENCE [LARGE SCALE GENOMIC DNA]</scope>
    <source>
        <strain evidence="4">HyVt-577</strain>
    </source>
</reference>
<dbReference type="EMBL" id="DRQG01000083">
    <property type="protein sequence ID" value="HGY55782.1"/>
    <property type="molecule type" value="Genomic_DNA"/>
</dbReference>
<accession>A0A7V4U1X9</accession>
<evidence type="ECO:0000256" key="1">
    <source>
        <dbReference type="PROSITE-ProRule" id="PRU00182"/>
    </source>
</evidence>
<evidence type="ECO:0000313" key="4">
    <source>
        <dbReference type="EMBL" id="HGY55782.1"/>
    </source>
</evidence>
<dbReference type="Gene3D" id="3.10.20.30">
    <property type="match status" value="1"/>
</dbReference>
<gene>
    <name evidence="4" type="ORF">ENK44_08780</name>
</gene>
<dbReference type="InterPro" id="IPR027798">
    <property type="entry name" value="Ub_Mut7C"/>
</dbReference>
<protein>
    <submittedName>
        <fullName evidence="4">Twitching motility protein PilT</fullName>
    </submittedName>
</protein>
<proteinExistence type="predicted"/>
<dbReference type="PANTHER" id="PTHR39081">
    <property type="entry name" value="MUT7-C DOMAIN-CONTAINING PROTEIN"/>
    <property type="match status" value="1"/>
</dbReference>
<dbReference type="Pfam" id="PF01927">
    <property type="entry name" value="Mut7-C"/>
    <property type="match status" value="1"/>
</dbReference>
<sequence>MKTAFFRFYAELNDFLTRNIRGKEFPYEFWGNPAIKDAIEALGVPHPEVDLILVNGRSVDFAYRLQNGDRVSVYPVFELLDIADVTRLRPKPLREPCFIADVNLGKLARKLRLLGFDTLYENDYDDKTIIRIAAEEHRIILTRDIELLKHHLVIHGYWLRSTIPEKQTMEIVDKFDLYRQIKAFSRCTECNGILKAVAKSDVAHLIKQQTSKYFDRFFQCEQCKKVYWPGTHYKRMALFVAAILNKQQKPDSGY</sequence>
<dbReference type="PANTHER" id="PTHR39081:SF1">
    <property type="entry name" value="MUT7-C RNASE DOMAIN-CONTAINING PROTEIN"/>
    <property type="match status" value="1"/>
</dbReference>
<dbReference type="SUPFAM" id="SSF54285">
    <property type="entry name" value="MoaD/ThiS"/>
    <property type="match status" value="1"/>
</dbReference>
<name>A0A7V4U1X9_CALAY</name>
<dbReference type="InterPro" id="IPR002782">
    <property type="entry name" value="Mut7-C_RNAse_dom"/>
</dbReference>
<comment type="caution">
    <text evidence="4">The sequence shown here is derived from an EMBL/GenBank/DDBJ whole genome shotgun (WGS) entry which is preliminary data.</text>
</comment>